<dbReference type="AlphaFoldDB" id="A0A1G6IS25"/>
<dbReference type="EMBL" id="FMZW01000001">
    <property type="protein sequence ID" value="SDC09284.1"/>
    <property type="molecule type" value="Genomic_DNA"/>
</dbReference>
<sequence>MSLNDACSDFVAEMQNAVSDDARETAVAGLLAAVAHYASSPFISDDEISLLANGCREYLSPSTSNSDPVQRIVFLADTVRELLDRPPFDKARVS</sequence>
<proteinExistence type="predicted"/>
<evidence type="ECO:0000313" key="1">
    <source>
        <dbReference type="EMBL" id="SDC09284.1"/>
    </source>
</evidence>
<accession>A0A1G6IS25</accession>
<dbReference type="RefSeq" id="WP_092077793.1">
    <property type="nucleotide sequence ID" value="NZ_FMZW01000001.1"/>
</dbReference>
<organism evidence="1 2">
    <name type="scientific">Bradyrhizobium brasilense</name>
    <dbReference type="NCBI Taxonomy" id="1419277"/>
    <lineage>
        <taxon>Bacteria</taxon>
        <taxon>Pseudomonadati</taxon>
        <taxon>Pseudomonadota</taxon>
        <taxon>Alphaproteobacteria</taxon>
        <taxon>Hyphomicrobiales</taxon>
        <taxon>Nitrobacteraceae</taxon>
        <taxon>Bradyrhizobium</taxon>
    </lineage>
</organism>
<name>A0A1G6IS25_9BRAD</name>
<gene>
    <name evidence="1" type="ORF">SAMN05216337_1001234</name>
</gene>
<dbReference type="Proteomes" id="UP000199245">
    <property type="component" value="Unassembled WGS sequence"/>
</dbReference>
<evidence type="ECO:0000313" key="2">
    <source>
        <dbReference type="Proteomes" id="UP000199245"/>
    </source>
</evidence>
<protein>
    <submittedName>
        <fullName evidence="1">Uncharacterized protein</fullName>
    </submittedName>
</protein>
<reference evidence="1 2" key="1">
    <citation type="submission" date="2016-10" db="EMBL/GenBank/DDBJ databases">
        <authorList>
            <person name="de Groot N.N."/>
        </authorList>
    </citation>
    <scope>NUCLEOTIDE SEQUENCE [LARGE SCALE GENOMIC DNA]</scope>
    <source>
        <strain evidence="1 2">R5</strain>
    </source>
</reference>